<evidence type="ECO:0000256" key="1">
    <source>
        <dbReference type="ARBA" id="ARBA00000189"/>
    </source>
</evidence>
<evidence type="ECO:0000256" key="18">
    <source>
        <dbReference type="SAM" id="MobiDB-lite"/>
    </source>
</evidence>
<keyword evidence="10 16" id="KW-1015">Disulfide bond</keyword>
<dbReference type="FunFam" id="1.10.420.10:FF:000001">
    <property type="entry name" value="Peroxidase"/>
    <property type="match status" value="1"/>
</dbReference>
<feature type="binding site" evidence="14">
    <location>
        <position position="81"/>
    </location>
    <ligand>
        <name>Ca(2+)</name>
        <dbReference type="ChEBI" id="CHEBI:29108"/>
        <label>1</label>
    </ligand>
</feature>
<organism evidence="20">
    <name type="scientific">Sesamum latifolium</name>
    <dbReference type="NCBI Taxonomy" id="2727402"/>
    <lineage>
        <taxon>Eukaryota</taxon>
        <taxon>Viridiplantae</taxon>
        <taxon>Streptophyta</taxon>
        <taxon>Embryophyta</taxon>
        <taxon>Tracheophyta</taxon>
        <taxon>Spermatophyta</taxon>
        <taxon>Magnoliopsida</taxon>
        <taxon>eudicotyledons</taxon>
        <taxon>Gunneridae</taxon>
        <taxon>Pentapetalae</taxon>
        <taxon>asterids</taxon>
        <taxon>lamiids</taxon>
        <taxon>Lamiales</taxon>
        <taxon>Pedaliaceae</taxon>
        <taxon>Sesamum</taxon>
    </lineage>
</organism>
<evidence type="ECO:0000256" key="16">
    <source>
        <dbReference type="PIRSR" id="PIRSR600823-5"/>
    </source>
</evidence>
<evidence type="ECO:0000256" key="15">
    <source>
        <dbReference type="PIRSR" id="PIRSR600823-4"/>
    </source>
</evidence>
<keyword evidence="4 17" id="KW-0575">Peroxidase</keyword>
<dbReference type="PANTHER" id="PTHR31388">
    <property type="entry name" value="PEROXIDASE 72-RELATED"/>
    <property type="match status" value="1"/>
</dbReference>
<evidence type="ECO:0000256" key="13">
    <source>
        <dbReference type="PIRSR" id="PIRSR600823-2"/>
    </source>
</evidence>
<dbReference type="AlphaFoldDB" id="A0AAW2UYS0"/>
<dbReference type="InterPro" id="IPR033905">
    <property type="entry name" value="Secretory_peroxidase"/>
</dbReference>
<protein>
    <recommendedName>
        <fullName evidence="3 17">Peroxidase</fullName>
        <ecNumber evidence="3 17">1.11.1.7</ecNumber>
    </recommendedName>
</protein>
<evidence type="ECO:0000256" key="2">
    <source>
        <dbReference type="ARBA" id="ARBA00006873"/>
    </source>
</evidence>
<dbReference type="Pfam" id="PF00141">
    <property type="entry name" value="peroxidase"/>
    <property type="match status" value="1"/>
</dbReference>
<evidence type="ECO:0000313" key="20">
    <source>
        <dbReference type="EMBL" id="KAL0422665.1"/>
    </source>
</evidence>
<feature type="domain" description="Plant heme peroxidase family profile" evidence="19">
    <location>
        <begin position="36"/>
        <end position="329"/>
    </location>
</feature>
<feature type="signal peptide" evidence="17">
    <location>
        <begin position="1"/>
        <end position="23"/>
    </location>
</feature>
<dbReference type="Gene3D" id="1.10.520.10">
    <property type="match status" value="1"/>
</dbReference>
<dbReference type="GO" id="GO:0006979">
    <property type="term" value="P:response to oxidative stress"/>
    <property type="evidence" value="ECO:0007669"/>
    <property type="project" value="UniProtKB-UniRule"/>
</dbReference>
<dbReference type="CDD" id="cd00693">
    <property type="entry name" value="secretory_peroxidase"/>
    <property type="match status" value="1"/>
</dbReference>
<dbReference type="InterPro" id="IPR010255">
    <property type="entry name" value="Haem_peroxidase_sf"/>
</dbReference>
<feature type="binding site" evidence="13">
    <location>
        <position position="174"/>
    </location>
    <ligand>
        <name>substrate</name>
    </ligand>
</feature>
<accession>A0AAW2UYS0</accession>
<keyword evidence="17" id="KW-0964">Secreted</keyword>
<feature type="binding site" evidence="14">
    <location>
        <position position="87"/>
    </location>
    <ligand>
        <name>Ca(2+)</name>
        <dbReference type="ChEBI" id="CHEBI:29108"/>
        <label>1</label>
    </ligand>
</feature>
<feature type="active site" description="Proton acceptor" evidence="12">
    <location>
        <position position="77"/>
    </location>
</feature>
<dbReference type="EC" id="1.11.1.7" evidence="3 17"/>
<feature type="disulfide bond" evidence="16">
    <location>
        <begin position="79"/>
        <end position="84"/>
    </location>
</feature>
<feature type="binding site" evidence="14">
    <location>
        <position position="260"/>
    </location>
    <ligand>
        <name>Ca(2+)</name>
        <dbReference type="ChEBI" id="CHEBI:29108"/>
        <label>2</label>
    </ligand>
</feature>
<feature type="binding site" description="axial binding residue" evidence="14">
    <location>
        <position position="204"/>
    </location>
    <ligand>
        <name>heme b</name>
        <dbReference type="ChEBI" id="CHEBI:60344"/>
    </ligand>
    <ligandPart>
        <name>Fe</name>
        <dbReference type="ChEBI" id="CHEBI:18248"/>
    </ligandPart>
</feature>
<keyword evidence="8 17" id="KW-0560">Oxidoreductase</keyword>
<evidence type="ECO:0000256" key="7">
    <source>
        <dbReference type="ARBA" id="ARBA00022837"/>
    </source>
</evidence>
<evidence type="ECO:0000256" key="9">
    <source>
        <dbReference type="ARBA" id="ARBA00023004"/>
    </source>
</evidence>
<reference evidence="20" key="1">
    <citation type="submission" date="2020-06" db="EMBL/GenBank/DDBJ databases">
        <authorList>
            <person name="Li T."/>
            <person name="Hu X."/>
            <person name="Zhang T."/>
            <person name="Song X."/>
            <person name="Zhang H."/>
            <person name="Dai N."/>
            <person name="Sheng W."/>
            <person name="Hou X."/>
            <person name="Wei L."/>
        </authorList>
    </citation>
    <scope>NUCLEOTIDE SEQUENCE</scope>
    <source>
        <strain evidence="20">KEN1</strain>
        <tissue evidence="20">Leaf</tissue>
    </source>
</reference>
<reference evidence="20" key="2">
    <citation type="journal article" date="2024" name="Plant">
        <title>Genomic evolution and insights into agronomic trait innovations of Sesamum species.</title>
        <authorList>
            <person name="Miao H."/>
            <person name="Wang L."/>
            <person name="Qu L."/>
            <person name="Liu H."/>
            <person name="Sun Y."/>
            <person name="Le M."/>
            <person name="Wang Q."/>
            <person name="Wei S."/>
            <person name="Zheng Y."/>
            <person name="Lin W."/>
            <person name="Duan Y."/>
            <person name="Cao H."/>
            <person name="Xiong S."/>
            <person name="Wang X."/>
            <person name="Wei L."/>
            <person name="Li C."/>
            <person name="Ma Q."/>
            <person name="Ju M."/>
            <person name="Zhao R."/>
            <person name="Li G."/>
            <person name="Mu C."/>
            <person name="Tian Q."/>
            <person name="Mei H."/>
            <person name="Zhang T."/>
            <person name="Gao T."/>
            <person name="Zhang H."/>
        </authorList>
    </citation>
    <scope>NUCLEOTIDE SEQUENCE</scope>
    <source>
        <strain evidence="20">KEN1</strain>
    </source>
</reference>
<evidence type="ECO:0000256" key="10">
    <source>
        <dbReference type="ARBA" id="ARBA00023157"/>
    </source>
</evidence>
<feature type="binding site" evidence="14">
    <location>
        <position position="99"/>
    </location>
    <ligand>
        <name>Ca(2+)</name>
        <dbReference type="ChEBI" id="CHEBI:29108"/>
        <label>1</label>
    </ligand>
</feature>
<comment type="similarity">
    <text evidence="2">Belongs to the peroxidase family. Ascorbate peroxidase subfamily.</text>
</comment>
<proteinExistence type="inferred from homology"/>
<dbReference type="EMBL" id="JACGWN010000011">
    <property type="protein sequence ID" value="KAL0422665.1"/>
    <property type="molecule type" value="Genomic_DNA"/>
</dbReference>
<evidence type="ECO:0000256" key="11">
    <source>
        <dbReference type="ARBA" id="ARBA00023180"/>
    </source>
</evidence>
<dbReference type="GO" id="GO:0046872">
    <property type="term" value="F:metal ion binding"/>
    <property type="evidence" value="ECO:0007669"/>
    <property type="project" value="UniProtKB-UniRule"/>
</dbReference>
<comment type="catalytic activity">
    <reaction evidence="1 17">
        <text>2 a phenolic donor + H2O2 = 2 a phenolic radical donor + 2 H2O</text>
        <dbReference type="Rhea" id="RHEA:56136"/>
        <dbReference type="ChEBI" id="CHEBI:15377"/>
        <dbReference type="ChEBI" id="CHEBI:16240"/>
        <dbReference type="ChEBI" id="CHEBI:139520"/>
        <dbReference type="ChEBI" id="CHEBI:139521"/>
        <dbReference type="EC" id="1.11.1.7"/>
    </reaction>
</comment>
<dbReference type="InterPro" id="IPR019794">
    <property type="entry name" value="Peroxidases_AS"/>
</dbReference>
<dbReference type="GO" id="GO:0020037">
    <property type="term" value="F:heme binding"/>
    <property type="evidence" value="ECO:0007669"/>
    <property type="project" value="UniProtKB-UniRule"/>
</dbReference>
<dbReference type="GO" id="GO:0042744">
    <property type="term" value="P:hydrogen peroxide catabolic process"/>
    <property type="evidence" value="ECO:0007669"/>
    <property type="project" value="UniProtKB-KW"/>
</dbReference>
<comment type="similarity">
    <text evidence="17">Belongs to the peroxidase family. Classical plant (class III) peroxidase subfamily.</text>
</comment>
<dbReference type="PRINTS" id="PR00458">
    <property type="entry name" value="PEROXIDASE"/>
</dbReference>
<dbReference type="PROSITE" id="PS50873">
    <property type="entry name" value="PEROXIDASE_4"/>
    <property type="match status" value="1"/>
</dbReference>
<feature type="binding site" evidence="14">
    <location>
        <position position="265"/>
    </location>
    <ligand>
        <name>Ca(2+)</name>
        <dbReference type="ChEBI" id="CHEBI:29108"/>
        <label>2</label>
    </ligand>
</feature>
<dbReference type="FunFam" id="1.10.520.10:FF:000009">
    <property type="entry name" value="Peroxidase"/>
    <property type="match status" value="1"/>
</dbReference>
<dbReference type="SUPFAM" id="SSF48113">
    <property type="entry name" value="Heme-dependent peroxidases"/>
    <property type="match status" value="1"/>
</dbReference>
<feature type="disulfide bond" evidence="16">
    <location>
        <begin position="211"/>
        <end position="243"/>
    </location>
</feature>
<dbReference type="InterPro" id="IPR019793">
    <property type="entry name" value="Peroxidases_heam-ligand_BS"/>
</dbReference>
<comment type="cofactor">
    <cofactor evidence="14 17">
        <name>heme b</name>
        <dbReference type="ChEBI" id="CHEBI:60344"/>
    </cofactor>
    <text evidence="14 17">Binds 1 heme b (iron(II)-protoporphyrin IX) group per subunit.</text>
</comment>
<evidence type="ECO:0000256" key="5">
    <source>
        <dbReference type="ARBA" id="ARBA00022617"/>
    </source>
</evidence>
<feature type="disulfide bond" evidence="16">
    <location>
        <begin position="46"/>
        <end position="126"/>
    </location>
</feature>
<evidence type="ECO:0000256" key="12">
    <source>
        <dbReference type="PIRSR" id="PIRSR600823-1"/>
    </source>
</evidence>
<feature type="binding site" evidence="14">
    <location>
        <position position="257"/>
    </location>
    <ligand>
        <name>Ca(2+)</name>
        <dbReference type="ChEBI" id="CHEBI:29108"/>
        <label>2</label>
    </ligand>
</feature>
<comment type="caution">
    <text evidence="20">The sequence shown here is derived from an EMBL/GenBank/DDBJ whole genome shotgun (WGS) entry which is preliminary data.</text>
</comment>
<evidence type="ECO:0000256" key="4">
    <source>
        <dbReference type="ARBA" id="ARBA00022559"/>
    </source>
</evidence>
<evidence type="ECO:0000256" key="8">
    <source>
        <dbReference type="ARBA" id="ARBA00023002"/>
    </source>
</evidence>
<feature type="region of interest" description="Disordered" evidence="18">
    <location>
        <begin position="337"/>
        <end position="365"/>
    </location>
</feature>
<comment type="subcellular location">
    <subcellularLocation>
        <location evidence="17">Secreted</location>
    </subcellularLocation>
</comment>
<dbReference type="PROSITE" id="PS00436">
    <property type="entry name" value="PEROXIDASE_2"/>
    <property type="match status" value="1"/>
</dbReference>
<dbReference type="GO" id="GO:0140825">
    <property type="term" value="F:lactoperoxidase activity"/>
    <property type="evidence" value="ECO:0007669"/>
    <property type="project" value="UniProtKB-EC"/>
</dbReference>
<dbReference type="InterPro" id="IPR000823">
    <property type="entry name" value="Peroxidase_pln"/>
</dbReference>
<dbReference type="Gene3D" id="1.10.420.10">
    <property type="entry name" value="Peroxidase, domain 2"/>
    <property type="match status" value="1"/>
</dbReference>
<comment type="cofactor">
    <cofactor evidence="14 17">
        <name>Ca(2+)</name>
        <dbReference type="ChEBI" id="CHEBI:29108"/>
    </cofactor>
    <text evidence="14 17">Binds 2 calcium ions per subunit.</text>
</comment>
<keyword evidence="5 17" id="KW-0349">Heme</keyword>
<keyword evidence="11" id="KW-0325">Glycoprotein</keyword>
<dbReference type="PROSITE" id="PS00435">
    <property type="entry name" value="PEROXIDASE_1"/>
    <property type="match status" value="1"/>
</dbReference>
<evidence type="ECO:0000256" key="6">
    <source>
        <dbReference type="ARBA" id="ARBA00022723"/>
    </source>
</evidence>
<feature type="binding site" evidence="14">
    <location>
        <position position="83"/>
    </location>
    <ligand>
        <name>Ca(2+)</name>
        <dbReference type="ChEBI" id="CHEBI:29108"/>
        <label>1</label>
    </ligand>
</feature>
<keyword evidence="17" id="KW-0732">Signal</keyword>
<keyword evidence="17" id="KW-0376">Hydrogen peroxide</keyword>
<name>A0AAW2UYS0_9LAMI</name>
<feature type="chain" id="PRO_5043099372" description="Peroxidase" evidence="17">
    <location>
        <begin position="24"/>
        <end position="365"/>
    </location>
</feature>
<dbReference type="InterPro" id="IPR002016">
    <property type="entry name" value="Haem_peroxidase"/>
</dbReference>
<dbReference type="GO" id="GO:0005576">
    <property type="term" value="C:extracellular region"/>
    <property type="evidence" value="ECO:0007669"/>
    <property type="project" value="UniProtKB-SubCell"/>
</dbReference>
<evidence type="ECO:0000259" key="19">
    <source>
        <dbReference type="PROSITE" id="PS50873"/>
    </source>
</evidence>
<feature type="binding site" evidence="14">
    <location>
        <position position="205"/>
    </location>
    <ligand>
        <name>Ca(2+)</name>
        <dbReference type="ChEBI" id="CHEBI:29108"/>
        <label>2</label>
    </ligand>
</feature>
<keyword evidence="6 14" id="KW-0479">Metal-binding</keyword>
<feature type="binding site" evidence="14">
    <location>
        <position position="78"/>
    </location>
    <ligand>
        <name>Ca(2+)</name>
        <dbReference type="ChEBI" id="CHEBI:29108"/>
        <label>1</label>
    </ligand>
</feature>
<keyword evidence="9 14" id="KW-0408">Iron</keyword>
<feature type="site" description="Transition state stabilizer" evidence="15">
    <location>
        <position position="73"/>
    </location>
</feature>
<comment type="function">
    <text evidence="17">Removal of H(2)O(2), oxidation of toxic reductants, biosynthesis and degradation of lignin, suberization, auxin catabolism, response to environmental stresses such as wounding, pathogen attack and oxidative stress.</text>
</comment>
<sequence length="365" mass="40378">MAFAPAAFLIFLVVFFTTSLTYARPDAPYYDKLDGPLSYNFYDKSCPNLGMIVRWGVWAALKNDTRMAASLLRLHFHDCFVDGCEGSVLLDDTKDFKGEKNALPNRNSARGYDVIDSIKADVEKYCPSTVSCVDILALAAREAVVMSGGPFWPVSLGRLDGLSASEKSANEQLPSPFEPLDNITARFVAKGLDVKDVVVLSGAHTIGFAQCFTFKRRLFNYKGTGKPDPSLDSSFLSNLQTLCPNVDKSNTKLTALDSQTINRFDNMYYKNIVNNTVLLESDQALIGDPKTAAMVKDYSADPFLFAKDFATSMVKLGKLGVITGQDGQILLLEEGREKNKRESRRVQENNDKFGISEERLSTDID</sequence>
<dbReference type="PRINTS" id="PR00461">
    <property type="entry name" value="PLPEROXIDASE"/>
</dbReference>
<evidence type="ECO:0000256" key="3">
    <source>
        <dbReference type="ARBA" id="ARBA00012313"/>
    </source>
</evidence>
<keyword evidence="7 14" id="KW-0106">Calcium</keyword>
<gene>
    <name evidence="20" type="ORF">Slati_3289400</name>
</gene>
<evidence type="ECO:0000256" key="17">
    <source>
        <dbReference type="RuleBase" id="RU362060"/>
    </source>
</evidence>
<evidence type="ECO:0000256" key="14">
    <source>
        <dbReference type="PIRSR" id="PIRSR600823-3"/>
    </source>
</evidence>
<dbReference type="PANTHER" id="PTHR31388:SF34">
    <property type="entry name" value="PEROXIDASE 10"/>
    <property type="match status" value="1"/>
</dbReference>